<evidence type="ECO:0000313" key="6">
    <source>
        <dbReference type="EMBL" id="PKU30792.1"/>
    </source>
</evidence>
<dbReference type="Gene3D" id="2.60.40.10">
    <property type="entry name" value="Immunoglobulins"/>
    <property type="match status" value="2"/>
</dbReference>
<accession>A0A2I0TAK9</accession>
<feature type="chain" id="PRO_5014161267" evidence="3">
    <location>
        <begin position="18"/>
        <end position="166"/>
    </location>
</feature>
<dbReference type="CDD" id="cd00063">
    <property type="entry name" value="FN3"/>
    <property type="match status" value="1"/>
</dbReference>
<dbReference type="SUPFAM" id="SSF49265">
    <property type="entry name" value="Fibronectin type III"/>
    <property type="match status" value="1"/>
</dbReference>
<dbReference type="GO" id="GO:0032036">
    <property type="term" value="F:myosin heavy chain binding"/>
    <property type="evidence" value="ECO:0007669"/>
    <property type="project" value="TreeGrafter"/>
</dbReference>
<dbReference type="PROSITE" id="PS50835">
    <property type="entry name" value="IG_LIKE"/>
    <property type="match status" value="1"/>
</dbReference>
<organism evidence="6 7">
    <name type="scientific">Limosa lapponica baueri</name>
    <dbReference type="NCBI Taxonomy" id="1758121"/>
    <lineage>
        <taxon>Eukaryota</taxon>
        <taxon>Metazoa</taxon>
        <taxon>Chordata</taxon>
        <taxon>Craniata</taxon>
        <taxon>Vertebrata</taxon>
        <taxon>Euteleostomi</taxon>
        <taxon>Archelosauria</taxon>
        <taxon>Archosauria</taxon>
        <taxon>Dinosauria</taxon>
        <taxon>Saurischia</taxon>
        <taxon>Theropoda</taxon>
        <taxon>Coelurosauria</taxon>
        <taxon>Aves</taxon>
        <taxon>Neognathae</taxon>
        <taxon>Neoaves</taxon>
        <taxon>Charadriiformes</taxon>
        <taxon>Scolopacidae</taxon>
        <taxon>Limosa</taxon>
    </lineage>
</organism>
<keyword evidence="2" id="KW-0393">Immunoglobulin domain</keyword>
<evidence type="ECO:0000256" key="1">
    <source>
        <dbReference type="ARBA" id="ARBA00022737"/>
    </source>
</evidence>
<dbReference type="GO" id="GO:0055010">
    <property type="term" value="P:ventricular cardiac muscle tissue morphogenesis"/>
    <property type="evidence" value="ECO:0007669"/>
    <property type="project" value="TreeGrafter"/>
</dbReference>
<keyword evidence="3" id="KW-0732">Signal</keyword>
<dbReference type="SUPFAM" id="SSF48726">
    <property type="entry name" value="Immunoglobulin"/>
    <property type="match status" value="1"/>
</dbReference>
<evidence type="ECO:0000259" key="4">
    <source>
        <dbReference type="PROSITE" id="PS50835"/>
    </source>
</evidence>
<gene>
    <name evidence="6" type="ORF">llap_18904</name>
</gene>
<dbReference type="InterPro" id="IPR013098">
    <property type="entry name" value="Ig_I-set"/>
</dbReference>
<reference evidence="7" key="1">
    <citation type="submission" date="2017-11" db="EMBL/GenBank/DDBJ databases">
        <authorList>
            <person name="Lima N.C."/>
            <person name="Parody-Merino A.M."/>
            <person name="Battley P.F."/>
            <person name="Fidler A.E."/>
            <person name="Prosdocimi F."/>
        </authorList>
    </citation>
    <scope>NUCLEOTIDE SEQUENCE [LARGE SCALE GENOMIC DNA]</scope>
</reference>
<feature type="domain" description="Ig-like" evidence="4">
    <location>
        <begin position="1"/>
        <end position="96"/>
    </location>
</feature>
<feature type="domain" description="Fibronectin type-III" evidence="5">
    <location>
        <begin position="105"/>
        <end position="166"/>
    </location>
</feature>
<evidence type="ECO:0000259" key="5">
    <source>
        <dbReference type="PROSITE" id="PS50853"/>
    </source>
</evidence>
<keyword evidence="1" id="KW-0677">Repeat</keyword>
<dbReference type="InterPro" id="IPR007110">
    <property type="entry name" value="Ig-like_dom"/>
</dbReference>
<sequence>MCTTVLFLLVKSKQLQCDSTPSTSKKEVALNDCRKGKPRPKIIWMKDGQTLDSKDVGIRNSNTDTILFIRKAELHHSGAYEITLQIENMTDKVTITIQIIDKPGPPQNIKLVDVWGFNAALEWTPPQDDGNAQILGYTVQKADKKAMSFKKTAANVMYCSINLNDT</sequence>
<proteinExistence type="predicted"/>
<dbReference type="GO" id="GO:0045214">
    <property type="term" value="P:sarcomere organization"/>
    <property type="evidence" value="ECO:0007669"/>
    <property type="project" value="TreeGrafter"/>
</dbReference>
<dbReference type="EMBL" id="KZ513971">
    <property type="protein sequence ID" value="PKU30792.1"/>
    <property type="molecule type" value="Genomic_DNA"/>
</dbReference>
<dbReference type="PANTHER" id="PTHR13817:SF20">
    <property type="entry name" value="MYOSIN-BINDING PROTEIN C, CARDIAC-TYPE"/>
    <property type="match status" value="1"/>
</dbReference>
<protein>
    <submittedName>
        <fullName evidence="6">Myosin-binding protein cardiac-type</fullName>
    </submittedName>
</protein>
<dbReference type="OrthoDB" id="6107607at2759"/>
<feature type="signal peptide" evidence="3">
    <location>
        <begin position="1"/>
        <end position="17"/>
    </location>
</feature>
<dbReference type="PROSITE" id="PS50853">
    <property type="entry name" value="FN3"/>
    <property type="match status" value="1"/>
</dbReference>
<reference evidence="7" key="2">
    <citation type="submission" date="2017-12" db="EMBL/GenBank/DDBJ databases">
        <title>Genome sequence of the Bar-tailed Godwit (Limosa lapponica baueri).</title>
        <authorList>
            <person name="Lima N.C.B."/>
            <person name="Parody-Merino A.M."/>
            <person name="Battley P.F."/>
            <person name="Fidler A.E."/>
            <person name="Prosdocimi F."/>
        </authorList>
    </citation>
    <scope>NUCLEOTIDE SEQUENCE [LARGE SCALE GENOMIC DNA]</scope>
</reference>
<evidence type="ECO:0000256" key="3">
    <source>
        <dbReference type="SAM" id="SignalP"/>
    </source>
</evidence>
<evidence type="ECO:0000313" key="7">
    <source>
        <dbReference type="Proteomes" id="UP000233556"/>
    </source>
</evidence>
<dbReference type="InterPro" id="IPR036116">
    <property type="entry name" value="FN3_sf"/>
</dbReference>
<dbReference type="InterPro" id="IPR003961">
    <property type="entry name" value="FN3_dom"/>
</dbReference>
<dbReference type="InterPro" id="IPR036179">
    <property type="entry name" value="Ig-like_dom_sf"/>
</dbReference>
<dbReference type="InterPro" id="IPR013783">
    <property type="entry name" value="Ig-like_fold"/>
</dbReference>
<dbReference type="GO" id="GO:0031430">
    <property type="term" value="C:M band"/>
    <property type="evidence" value="ECO:0007669"/>
    <property type="project" value="TreeGrafter"/>
</dbReference>
<dbReference type="PANTHER" id="PTHR13817">
    <property type="entry name" value="TITIN"/>
    <property type="match status" value="1"/>
</dbReference>
<dbReference type="Pfam" id="PF07679">
    <property type="entry name" value="I-set"/>
    <property type="match status" value="1"/>
</dbReference>
<dbReference type="AlphaFoldDB" id="A0A2I0TAK9"/>
<keyword evidence="7" id="KW-1185">Reference proteome</keyword>
<name>A0A2I0TAK9_LIMLA</name>
<dbReference type="Proteomes" id="UP000233556">
    <property type="component" value="Unassembled WGS sequence"/>
</dbReference>
<dbReference type="InterPro" id="IPR050964">
    <property type="entry name" value="Striated_Muscle_Regulatory"/>
</dbReference>
<dbReference type="FunFam" id="2.60.40.10:FF:000031">
    <property type="entry name" value="Myosin-binding protein C, slow type"/>
    <property type="match status" value="1"/>
</dbReference>
<evidence type="ECO:0000256" key="2">
    <source>
        <dbReference type="ARBA" id="ARBA00023319"/>
    </source>
</evidence>